<protein>
    <submittedName>
        <fullName evidence="1">Uncharacterized protein</fullName>
    </submittedName>
</protein>
<evidence type="ECO:0000313" key="2">
    <source>
        <dbReference type="Proteomes" id="UP000831701"/>
    </source>
</evidence>
<gene>
    <name evidence="1" type="ORF">L3Q82_021102</name>
</gene>
<dbReference type="Proteomes" id="UP000831701">
    <property type="component" value="Chromosome 3"/>
</dbReference>
<keyword evidence="2" id="KW-1185">Reference proteome</keyword>
<name>A0ACB8X2K1_9TELE</name>
<feature type="non-terminal residue" evidence="1">
    <location>
        <position position="1627"/>
    </location>
</feature>
<accession>A0ACB8X2K1</accession>
<feature type="non-terminal residue" evidence="1">
    <location>
        <position position="1"/>
    </location>
</feature>
<evidence type="ECO:0000313" key="1">
    <source>
        <dbReference type="EMBL" id="KAI3374532.1"/>
    </source>
</evidence>
<dbReference type="EMBL" id="CM041533">
    <property type="protein sequence ID" value="KAI3374532.1"/>
    <property type="molecule type" value="Genomic_DNA"/>
</dbReference>
<reference evidence="1" key="1">
    <citation type="submission" date="2022-04" db="EMBL/GenBank/DDBJ databases">
        <title>Jade perch genome.</title>
        <authorList>
            <person name="Chao B."/>
        </authorList>
    </citation>
    <scope>NUCLEOTIDE SEQUENCE</scope>
    <source>
        <strain evidence="1">CB-2022</strain>
    </source>
</reference>
<comment type="caution">
    <text evidence="1">The sequence shown here is derived from an EMBL/GenBank/DDBJ whole genome shotgun (WGS) entry which is preliminary data.</text>
</comment>
<sequence length="1627" mass="176927">SVERGEPSRRTTISAAIHQSGLYGREARRKPLLSKRHMAARLEFAKMHLKDSQTMRNKFSGLMRQRLKLFGVNARRRHVWRKPGTAHHQANTIPTVKHGGGSIMLWGCFSAAGTGRLVRIEGKMNAAMYRDILDENLLQSTLDLRLGQHTCDFLSSLSCQPLLFRGGETSPSPYLTAVCDPLGEGLMLLGDHHRSCTLYLRTGGAASRDRRQDERQRRDVLDSTEIPAEHIDPAAIDLTPLVNTLINSSQSGSRQLFSLLSVTSYSSLALHKLTLLVYNISSITSLESSLFRRRFCYCVTNETNDLTDFTAILLDVMGNSTSYLHELFKSASILSEIHLHEHFTKPLSVNTVRRYISKCKLKLYHAKRKPYINNTQKRRHWRLWARAHLRWTDALKWKSVLWSDESTFQIVGRRVLRAKEGKGPSGLLSEQSSKASICDGREVPELWEVDSITPLFNQTIVEGPHRVSPTTSDETAATTAKVTSARPPVTSPRPPKTVTESQTTADTTTRRMTPTPTRAAETQTTTTISPPTSTLQVTSAATSRSTGTSARLTTRPTTSAPVISPTRQHTTTTLHPTRLSGPTGARRTTRPLSRRTTTPRESVDAEKPDTATTATSGMKNTRLKCVAASGESPSPEVQVMFLIWIFVLSAAPNALSATSIFCPDPEASDQSTDYMTDCLGLRFTWLHSVYDNFPSLLTFALKLRCATGLCPRDLEDYGCSCRYVATGNPVDPLDICCETHRLCYQDAAPCRQQLLLPNNFTCSAANSSCDAGDWCQQRLCECDQAAIDCMTQSSYDSTLRGRSVSACSAANRTDLLNGTVEAGEAFRESDVLSAGNDSVSYPISNSSLLSAAEIDPLMTGRVDNQSDAVRTDGGLVTSPPQPTPAEEFEGGEGGAEEETTTSFISKAAHNYIWLELTVLKASKTPRNNPPRFVSCCSMTQLAQSSPVAAFTDLNEALTEEALGLKEINKDQTTHNPSAISADSVLFVHDSETLSGTETAPIKLSFSSGDENMQTSSTPVSQADITPSSRTTTPRGPKPTGLQESSEEGSVVVTPSSLTSAKPQISSSEKITTTSSVKVLKSSSEEEEDDEGEQEASDEHSVKDMITVPTTTTVTAQTGSTEEASEVKKTSASLTGGGVVTFTFTPATPSAASEEGGQKGVGVEESASFLRATQETISSVTKRSPDRNAAASPETRNASQEEDFRPAAAPPSRAPGQETRQSTTSSPTSAPREIRVTSVKPRSESSPATTREAESEEERQERSETAEKPPCVDGDRTVSSQEKDIDGAEWDVAQKRTVPFFAWSLLESVGLSDIQLQPDSKECSRSFTLYGSDGRARREMPALGEMLHCLTGRCPHEYEMYGCYCGQEGGGQPLDQLDRCCFFHHCCLKQIGSMGCRSDRKLSAQISCEGGKPRCQGVTVCDKLQCVCDKTTAECMAAAHFNHSLPSQQQCRGPGPPCRRASRPPKPRLSPQSSEELQGGGSDVDDSGQETSTDANTPPPRRVENSDESSDLKDGEKSDRPAEPSGLSTRPHPPPPSSEERGEPSTLGGTQAYNHRPSAGQSQGQRPAGRPAGTEVKGEEEEEEEEEGGGEEEEGEGEEEEEEEEKKLEANVLLFKGSFSGASLFKDR</sequence>
<proteinExistence type="predicted"/>
<organism evidence="1 2">
    <name type="scientific">Scortum barcoo</name>
    <name type="common">barcoo grunter</name>
    <dbReference type="NCBI Taxonomy" id="214431"/>
    <lineage>
        <taxon>Eukaryota</taxon>
        <taxon>Metazoa</taxon>
        <taxon>Chordata</taxon>
        <taxon>Craniata</taxon>
        <taxon>Vertebrata</taxon>
        <taxon>Euteleostomi</taxon>
        <taxon>Actinopterygii</taxon>
        <taxon>Neopterygii</taxon>
        <taxon>Teleostei</taxon>
        <taxon>Neoteleostei</taxon>
        <taxon>Acanthomorphata</taxon>
        <taxon>Eupercaria</taxon>
        <taxon>Centrarchiformes</taxon>
        <taxon>Terapontoidei</taxon>
        <taxon>Terapontidae</taxon>
        <taxon>Scortum</taxon>
    </lineage>
</organism>